<reference evidence="2 3" key="1">
    <citation type="submission" date="2024-05" db="EMBL/GenBank/DDBJ databases">
        <authorList>
            <person name="Duchaud E."/>
        </authorList>
    </citation>
    <scope>NUCLEOTIDE SEQUENCE [LARGE SCALE GENOMIC DNA]</scope>
    <source>
        <strain evidence="2">Ena-SAMPLE-TAB-13-05-2024-13:56:06:370-140305</strain>
    </source>
</reference>
<dbReference type="RefSeq" id="WP_348738403.1">
    <property type="nucleotide sequence ID" value="NZ_CAXJRC010000019.1"/>
</dbReference>
<organism evidence="2 3">
    <name type="scientific">Tenacibaculum vairaonense</name>
    <dbReference type="NCBI Taxonomy" id="3137860"/>
    <lineage>
        <taxon>Bacteria</taxon>
        <taxon>Pseudomonadati</taxon>
        <taxon>Bacteroidota</taxon>
        <taxon>Flavobacteriia</taxon>
        <taxon>Flavobacteriales</taxon>
        <taxon>Flavobacteriaceae</taxon>
        <taxon>Tenacibaculum</taxon>
    </lineage>
</organism>
<feature type="compositionally biased region" description="Acidic residues" evidence="1">
    <location>
        <begin position="44"/>
        <end position="56"/>
    </location>
</feature>
<evidence type="ECO:0000313" key="2">
    <source>
        <dbReference type="EMBL" id="CAL2106660.1"/>
    </source>
</evidence>
<evidence type="ECO:0008006" key="4">
    <source>
        <dbReference type="Google" id="ProtNLM"/>
    </source>
</evidence>
<dbReference type="EMBL" id="CAXJRC010000019">
    <property type="protein sequence ID" value="CAL2106660.1"/>
    <property type="molecule type" value="Genomic_DNA"/>
</dbReference>
<dbReference type="Proteomes" id="UP001497602">
    <property type="component" value="Unassembled WGS sequence"/>
</dbReference>
<protein>
    <recommendedName>
        <fullName evidence="4">Phage protein</fullName>
    </recommendedName>
</protein>
<evidence type="ECO:0000256" key="1">
    <source>
        <dbReference type="SAM" id="MobiDB-lite"/>
    </source>
</evidence>
<sequence length="56" mass="6358">MKTTITIEFDNQKESIEKMLLSTDPNEKEDPKPEEGDNTVNAGEPDDEGDIKEFDE</sequence>
<feature type="region of interest" description="Disordered" evidence="1">
    <location>
        <begin position="20"/>
        <end position="56"/>
    </location>
</feature>
<accession>A0ABM9PLU6</accession>
<name>A0ABM9PLU6_9FLAO</name>
<gene>
    <name evidence="2" type="ORF">T190115A13A_270017</name>
</gene>
<proteinExistence type="predicted"/>
<comment type="caution">
    <text evidence="2">The sequence shown here is derived from an EMBL/GenBank/DDBJ whole genome shotgun (WGS) entry which is preliminary data.</text>
</comment>
<keyword evidence="3" id="KW-1185">Reference proteome</keyword>
<evidence type="ECO:0000313" key="3">
    <source>
        <dbReference type="Proteomes" id="UP001497602"/>
    </source>
</evidence>
<feature type="compositionally biased region" description="Basic and acidic residues" evidence="1">
    <location>
        <begin position="25"/>
        <end position="35"/>
    </location>
</feature>